<dbReference type="Gene3D" id="3.30.2310.20">
    <property type="entry name" value="RelE-like"/>
    <property type="match status" value="1"/>
</dbReference>
<reference evidence="3 4" key="1">
    <citation type="journal article" date="2016" name="Nat. Commun.">
        <title>Thousands of microbial genomes shed light on interconnected biogeochemical processes in an aquifer system.</title>
        <authorList>
            <person name="Anantharaman K."/>
            <person name="Brown C.T."/>
            <person name="Hug L.A."/>
            <person name="Sharon I."/>
            <person name="Castelle C.J."/>
            <person name="Probst A.J."/>
            <person name="Thomas B.C."/>
            <person name="Singh A."/>
            <person name="Wilkins M.J."/>
            <person name="Karaoz U."/>
            <person name="Brodie E.L."/>
            <person name="Williams K.H."/>
            <person name="Hubbard S.S."/>
            <person name="Banfield J.F."/>
        </authorList>
    </citation>
    <scope>NUCLEOTIDE SEQUENCE [LARGE SCALE GENOMIC DNA]</scope>
</reference>
<protein>
    <recommendedName>
        <fullName evidence="5">Addiction module toxin RelE</fullName>
    </recommendedName>
</protein>
<dbReference type="SUPFAM" id="SSF143011">
    <property type="entry name" value="RelE-like"/>
    <property type="match status" value="1"/>
</dbReference>
<dbReference type="GO" id="GO:0006415">
    <property type="term" value="P:translational termination"/>
    <property type="evidence" value="ECO:0007669"/>
    <property type="project" value="TreeGrafter"/>
</dbReference>
<keyword evidence="1" id="KW-1277">Toxin-antitoxin system</keyword>
<evidence type="ECO:0000313" key="4">
    <source>
        <dbReference type="Proteomes" id="UP000179057"/>
    </source>
</evidence>
<dbReference type="AlphaFoldDB" id="A0A1F8DZI3"/>
<proteinExistence type="predicted"/>
<evidence type="ECO:0000313" key="3">
    <source>
        <dbReference type="EMBL" id="OGM93994.1"/>
    </source>
</evidence>
<dbReference type="PANTHER" id="PTHR40588:SF1">
    <property type="entry name" value="MRNA INTERFERASE TOXIN YAFQ"/>
    <property type="match status" value="1"/>
</dbReference>
<evidence type="ECO:0008006" key="5">
    <source>
        <dbReference type="Google" id="ProtNLM"/>
    </source>
</evidence>
<sequence>MYIIKRTRDFDKSFTKLVRAGITDKQIGAIKLVIDTLAIGQILDKKYRDHQLKGKLGDYRECHVLNDLLLMYRIEEDELLLTLIDIGSHSQLFG</sequence>
<evidence type="ECO:0000256" key="1">
    <source>
        <dbReference type="ARBA" id="ARBA00022649"/>
    </source>
</evidence>
<dbReference type="PANTHER" id="PTHR40588">
    <property type="entry name" value="MRNA INTERFERASE TOXIN YAFQ"/>
    <property type="match status" value="1"/>
</dbReference>
<dbReference type="GO" id="GO:0006402">
    <property type="term" value="P:mRNA catabolic process"/>
    <property type="evidence" value="ECO:0007669"/>
    <property type="project" value="TreeGrafter"/>
</dbReference>
<dbReference type="Pfam" id="PF15738">
    <property type="entry name" value="YafQ_toxin"/>
    <property type="match status" value="1"/>
</dbReference>
<accession>A0A1F8DZI3</accession>
<dbReference type="Proteomes" id="UP000179057">
    <property type="component" value="Unassembled WGS sequence"/>
</dbReference>
<name>A0A1F8DZI3_9BACT</name>
<dbReference type="NCBIfam" id="TIGR02385">
    <property type="entry name" value="RelE_StbE"/>
    <property type="match status" value="1"/>
</dbReference>
<comment type="caution">
    <text evidence="3">The sequence shown here is derived from an EMBL/GenBank/DDBJ whole genome shotgun (WGS) entry which is preliminary data.</text>
</comment>
<dbReference type="EMBL" id="MGIV01000018">
    <property type="protein sequence ID" value="OGM93994.1"/>
    <property type="molecule type" value="Genomic_DNA"/>
</dbReference>
<dbReference type="InterPro" id="IPR035093">
    <property type="entry name" value="RelE/ParE_toxin_dom_sf"/>
</dbReference>
<evidence type="ECO:0000256" key="2">
    <source>
        <dbReference type="PIRSR" id="PIRSR006156-1"/>
    </source>
</evidence>
<dbReference type="InterPro" id="IPR004386">
    <property type="entry name" value="Toxin_YafQ-like"/>
</dbReference>
<organism evidence="3 4">
    <name type="scientific">Candidatus Wolfebacteria bacterium RIFOXYD1_FULL_48_65</name>
    <dbReference type="NCBI Taxonomy" id="1802561"/>
    <lineage>
        <taxon>Bacteria</taxon>
        <taxon>Candidatus Wolfeibacteriota</taxon>
    </lineage>
</organism>
<dbReference type="GO" id="GO:0004521">
    <property type="term" value="F:RNA endonuclease activity"/>
    <property type="evidence" value="ECO:0007669"/>
    <property type="project" value="TreeGrafter"/>
</dbReference>
<dbReference type="InterPro" id="IPR007712">
    <property type="entry name" value="RelE/ParE_toxin"/>
</dbReference>
<feature type="active site" description="Proton donor" evidence="2">
    <location>
        <position position="89"/>
    </location>
</feature>
<dbReference type="PIRSF" id="PIRSF006156">
    <property type="entry name" value="YafQ"/>
    <property type="match status" value="1"/>
</dbReference>
<gene>
    <name evidence="3" type="ORF">A2610_03705</name>
</gene>